<gene>
    <name evidence="4" type="primary">SRR6960551_10_2</name>
</gene>
<name>A0A8S5L597_9VIRU</name>
<dbReference type="GeneID" id="80397999"/>
<dbReference type="SUPFAM" id="SSF55405">
    <property type="entry name" value="RNA bacteriophage capsid protein"/>
    <property type="match status" value="1"/>
</dbReference>
<accession>A0A8S5L597</accession>
<evidence type="ECO:0000256" key="2">
    <source>
        <dbReference type="ARBA" id="ARBA00022561"/>
    </source>
</evidence>
<proteinExistence type="predicted"/>
<dbReference type="GO" id="GO:0019028">
    <property type="term" value="C:viral capsid"/>
    <property type="evidence" value="ECO:0007669"/>
    <property type="project" value="UniProtKB-KW"/>
</dbReference>
<evidence type="ECO:0000256" key="3">
    <source>
        <dbReference type="ARBA" id="ARBA00022844"/>
    </source>
</evidence>
<dbReference type="Proteomes" id="UP000679027">
    <property type="component" value="Segment"/>
</dbReference>
<organism evidence="4 5">
    <name type="scientific">ssRNA phage SRR6960551_10</name>
    <dbReference type="NCBI Taxonomy" id="2786548"/>
    <lineage>
        <taxon>Viruses</taxon>
        <taxon>Riboviria</taxon>
        <taxon>Orthornavirae</taxon>
        <taxon>Lenarviricota</taxon>
        <taxon>Leviviricetes</taxon>
        <taxon>Norzivirales</taxon>
        <taxon>Fiersviridae</taxon>
        <taxon>Behevivirus</taxon>
        <taxon>Behevivirus limivivens</taxon>
    </lineage>
</organism>
<dbReference type="RefSeq" id="YP_010769085.1">
    <property type="nucleotide sequence ID" value="NC_073873.1"/>
</dbReference>
<comment type="subcellular location">
    <subcellularLocation>
        <location evidence="1">Virion</location>
    </subcellularLocation>
</comment>
<evidence type="ECO:0000256" key="1">
    <source>
        <dbReference type="ARBA" id="ARBA00004328"/>
    </source>
</evidence>
<reference evidence="4" key="1">
    <citation type="submission" date="2020-09" db="EMBL/GenBank/DDBJ databases">
        <title>Leviviricetes taxonomy.</title>
        <authorList>
            <person name="Stockdale S.R."/>
            <person name="Callanan J."/>
            <person name="Adriaenssens E.M."/>
            <person name="Kuhn J.H."/>
            <person name="Rumnieks J."/>
            <person name="Shkoporov A."/>
            <person name="Draper L.A."/>
            <person name="Ross P."/>
            <person name="Hill C."/>
        </authorList>
    </citation>
    <scope>NUCLEOTIDE SEQUENCE</scope>
</reference>
<sequence length="145" mass="15425">MPALATLTINDGQATPVAHSFTPLSIDSGGVATFIDRTGGIPIGFCKLDLSLRQPPAAKTGQNSSGRVYKATLRLFVPTLEQTSASTSTGIQPAPTKAFDHMATVQFFLPERGTTQNRKDLLALVTNALSDATIETVVTELEPFY</sequence>
<evidence type="ECO:0000313" key="5">
    <source>
        <dbReference type="Proteomes" id="UP000679027"/>
    </source>
</evidence>
<keyword evidence="3" id="KW-0946">Virion</keyword>
<keyword evidence="5" id="KW-1185">Reference proteome</keyword>
<dbReference type="KEGG" id="vg:80397999"/>
<evidence type="ECO:0000313" key="4">
    <source>
        <dbReference type="EMBL" id="DAD52620.1"/>
    </source>
</evidence>
<dbReference type="InterPro" id="IPR015954">
    <property type="entry name" value="Phage_RNA-type_capsid"/>
</dbReference>
<dbReference type="EMBL" id="BK014157">
    <property type="protein sequence ID" value="DAD52620.1"/>
    <property type="molecule type" value="Genomic_RNA"/>
</dbReference>
<dbReference type="Gene3D" id="3.30.380.10">
    <property type="entry name" value="MS2 Viral Coat Protein"/>
    <property type="match status" value="1"/>
</dbReference>
<protein>
    <submittedName>
        <fullName evidence="4">Coat protein</fullName>
    </submittedName>
</protein>
<keyword evidence="2 4" id="KW-0167">Capsid protein</keyword>